<dbReference type="PROSITE" id="PS00455">
    <property type="entry name" value="AMP_BINDING"/>
    <property type="match status" value="1"/>
</dbReference>
<dbReference type="GO" id="GO:0016208">
    <property type="term" value="F:AMP binding"/>
    <property type="evidence" value="ECO:0007669"/>
    <property type="project" value="InterPro"/>
</dbReference>
<evidence type="ECO:0000256" key="1">
    <source>
        <dbReference type="ARBA" id="ARBA00006432"/>
    </source>
</evidence>
<feature type="binding site" evidence="6">
    <location>
        <position position="535"/>
    </location>
    <ligand>
        <name>Mg(2+)</name>
        <dbReference type="ChEBI" id="CHEBI:18420"/>
    </ligand>
</feature>
<evidence type="ECO:0000256" key="5">
    <source>
        <dbReference type="ARBA" id="ARBA00022990"/>
    </source>
</evidence>
<dbReference type="InterPro" id="IPR032387">
    <property type="entry name" value="ACAS_N"/>
</dbReference>
<dbReference type="EMBL" id="QJRG01000038">
    <property type="protein sequence ID" value="RWU23894.1"/>
    <property type="molecule type" value="Genomic_DNA"/>
</dbReference>
<evidence type="ECO:0000256" key="6">
    <source>
        <dbReference type="HAMAP-Rule" id="MF_01123"/>
    </source>
</evidence>
<dbReference type="GO" id="GO:0019427">
    <property type="term" value="P:acetyl-CoA biosynthetic process from acetate"/>
    <property type="evidence" value="ECO:0007669"/>
    <property type="project" value="UniProtKB-UniRule"/>
</dbReference>
<evidence type="ECO:0000259" key="9">
    <source>
        <dbReference type="Pfam" id="PF16177"/>
    </source>
</evidence>
<dbReference type="OrthoDB" id="9803968at2"/>
<comment type="cofactor">
    <cofactor evidence="6">
        <name>Mg(2+)</name>
        <dbReference type="ChEBI" id="CHEBI:18420"/>
    </cofactor>
</comment>
<dbReference type="CDD" id="cd05966">
    <property type="entry name" value="ACS"/>
    <property type="match status" value="1"/>
</dbReference>
<evidence type="ECO:0000259" key="8">
    <source>
        <dbReference type="Pfam" id="PF13193"/>
    </source>
</evidence>
<dbReference type="PANTHER" id="PTHR24095:SF14">
    <property type="entry name" value="ACETYL-COENZYME A SYNTHETASE 1"/>
    <property type="match status" value="1"/>
</dbReference>
<keyword evidence="3 6" id="KW-0547">Nucleotide-binding</keyword>
<gene>
    <name evidence="10" type="primary">acs</name>
    <name evidence="6" type="synonym">acsA</name>
    <name evidence="10" type="ORF">DM813_08710</name>
</gene>
<comment type="similarity">
    <text evidence="1 6">Belongs to the ATP-dependent AMP-binding enzyme family.</text>
</comment>
<dbReference type="Pfam" id="PF16177">
    <property type="entry name" value="ACAS_N"/>
    <property type="match status" value="1"/>
</dbReference>
<feature type="domain" description="AMP-dependent synthetase/ligase" evidence="7">
    <location>
        <begin position="81"/>
        <end position="463"/>
    </location>
</feature>
<dbReference type="InterPro" id="IPR045851">
    <property type="entry name" value="AMP-bd_C_sf"/>
</dbReference>
<comment type="catalytic activity">
    <reaction evidence="6">
        <text>acetate + ATP + CoA = acetyl-CoA + AMP + diphosphate</text>
        <dbReference type="Rhea" id="RHEA:23176"/>
        <dbReference type="ChEBI" id="CHEBI:30089"/>
        <dbReference type="ChEBI" id="CHEBI:30616"/>
        <dbReference type="ChEBI" id="CHEBI:33019"/>
        <dbReference type="ChEBI" id="CHEBI:57287"/>
        <dbReference type="ChEBI" id="CHEBI:57288"/>
        <dbReference type="ChEBI" id="CHEBI:456215"/>
        <dbReference type="EC" id="6.2.1.1"/>
    </reaction>
</comment>
<keyword evidence="6" id="KW-0460">Magnesium</keyword>
<feature type="domain" description="AMP-binding enzyme C-terminal" evidence="8">
    <location>
        <begin position="527"/>
        <end position="605"/>
    </location>
</feature>
<feature type="binding site" evidence="6">
    <location>
        <position position="496"/>
    </location>
    <ligand>
        <name>ATP</name>
        <dbReference type="ChEBI" id="CHEBI:30616"/>
    </ligand>
</feature>
<dbReference type="GO" id="GO:0005524">
    <property type="term" value="F:ATP binding"/>
    <property type="evidence" value="ECO:0007669"/>
    <property type="project" value="UniProtKB-KW"/>
</dbReference>
<evidence type="ECO:0000313" key="10">
    <source>
        <dbReference type="EMBL" id="RWU23894.1"/>
    </source>
</evidence>
<feature type="binding site" evidence="6">
    <location>
        <position position="511"/>
    </location>
    <ligand>
        <name>ATP</name>
        <dbReference type="ChEBI" id="CHEBI:30616"/>
    </ligand>
</feature>
<dbReference type="FunFam" id="3.30.300.30:FF:000004">
    <property type="entry name" value="Acetyl-coenzyme A synthetase"/>
    <property type="match status" value="1"/>
</dbReference>
<dbReference type="HAMAP" id="MF_01123">
    <property type="entry name" value="Ac_CoA_synth"/>
    <property type="match status" value="1"/>
</dbReference>
<protein>
    <recommendedName>
        <fullName evidence="6">Acetyl-coenzyme A synthetase</fullName>
        <shortName evidence="6">AcCoA synthetase</shortName>
        <shortName evidence="6">Acs</shortName>
        <ecNumber evidence="6">6.2.1.1</ecNumber>
    </recommendedName>
    <alternativeName>
        <fullName evidence="6">Acetate--CoA ligase</fullName>
    </alternativeName>
    <alternativeName>
        <fullName evidence="6">Acyl-activating enzyme</fullName>
    </alternativeName>
</protein>
<dbReference type="NCBIfam" id="NF001208">
    <property type="entry name" value="PRK00174.1"/>
    <property type="match status" value="1"/>
</dbReference>
<feature type="modified residue" description="N6-acetyllysine" evidence="6">
    <location>
        <position position="605"/>
    </location>
</feature>
<dbReference type="InterPro" id="IPR000873">
    <property type="entry name" value="AMP-dep_synth/lig_dom"/>
</dbReference>
<dbReference type="InterPro" id="IPR042099">
    <property type="entry name" value="ANL_N_sf"/>
</dbReference>
<dbReference type="GO" id="GO:0005829">
    <property type="term" value="C:cytosol"/>
    <property type="evidence" value="ECO:0007669"/>
    <property type="project" value="TreeGrafter"/>
</dbReference>
<evidence type="ECO:0000256" key="4">
    <source>
        <dbReference type="ARBA" id="ARBA00022840"/>
    </source>
</evidence>
<feature type="binding site" evidence="6">
    <location>
        <position position="307"/>
    </location>
    <ligand>
        <name>CoA</name>
        <dbReference type="ChEBI" id="CHEBI:57287"/>
    </ligand>
</feature>
<organism evidence="10 11">
    <name type="scientific">Pseudomonas alkylphenolica</name>
    <dbReference type="NCBI Taxonomy" id="237609"/>
    <lineage>
        <taxon>Bacteria</taxon>
        <taxon>Pseudomonadati</taxon>
        <taxon>Pseudomonadota</taxon>
        <taxon>Gammaproteobacteria</taxon>
        <taxon>Pseudomonadales</taxon>
        <taxon>Pseudomonadaceae</taxon>
        <taxon>Pseudomonas</taxon>
    </lineage>
</organism>
<evidence type="ECO:0000313" key="11">
    <source>
        <dbReference type="Proteomes" id="UP000288983"/>
    </source>
</evidence>
<feature type="binding site" evidence="6">
    <location>
        <position position="538"/>
    </location>
    <ligand>
        <name>Mg(2+)</name>
        <dbReference type="ChEBI" id="CHEBI:18420"/>
    </ligand>
</feature>
<dbReference type="STRING" id="237609.PSAKL28_07430"/>
<dbReference type="RefSeq" id="WP_128323000.1">
    <property type="nucleotide sequence ID" value="NZ_QJRG01000038.1"/>
</dbReference>
<dbReference type="EC" id="6.2.1.1" evidence="6"/>
<dbReference type="Pfam" id="PF13193">
    <property type="entry name" value="AMP-binding_C"/>
    <property type="match status" value="1"/>
</dbReference>
<evidence type="ECO:0000256" key="3">
    <source>
        <dbReference type="ARBA" id="ARBA00022741"/>
    </source>
</evidence>
<proteinExistence type="inferred from homology"/>
<comment type="PTM">
    <text evidence="6">Acetylated. Deacetylation by the SIR2-homolog deacetylase activates the enzyme.</text>
</comment>
<comment type="caution">
    <text evidence="10">The sequence shown here is derived from an EMBL/GenBank/DDBJ whole genome shotgun (WGS) entry which is preliminary data.</text>
</comment>
<comment type="caution">
    <text evidence="6">Lacks conserved residue(s) required for the propagation of feature annotation.</text>
</comment>
<feature type="binding site" evidence="6">
    <location>
        <position position="522"/>
    </location>
    <ligand>
        <name>ATP</name>
        <dbReference type="ChEBI" id="CHEBI:30616"/>
    </ligand>
</feature>
<dbReference type="GO" id="GO:0003987">
    <property type="term" value="F:acetate-CoA ligase activity"/>
    <property type="evidence" value="ECO:0007669"/>
    <property type="project" value="UniProtKB-UniRule"/>
</dbReference>
<dbReference type="Gene3D" id="3.40.50.12780">
    <property type="entry name" value="N-terminal domain of ligase-like"/>
    <property type="match status" value="1"/>
</dbReference>
<dbReference type="Proteomes" id="UP000288983">
    <property type="component" value="Unassembled WGS sequence"/>
</dbReference>
<feature type="domain" description="Acetyl-coenzyme A synthetase N-terminal" evidence="9">
    <location>
        <begin position="24"/>
        <end position="79"/>
    </location>
</feature>
<dbReference type="Pfam" id="PF00501">
    <property type="entry name" value="AMP-binding"/>
    <property type="match status" value="1"/>
</dbReference>
<dbReference type="GO" id="GO:0046872">
    <property type="term" value="F:metal ion binding"/>
    <property type="evidence" value="ECO:0007669"/>
    <property type="project" value="UniProtKB-KW"/>
</dbReference>
<feature type="binding site" evidence="6">
    <location>
        <position position="533"/>
    </location>
    <ligand>
        <name>Mg(2+)</name>
        <dbReference type="ChEBI" id="CHEBI:18420"/>
    </ligand>
</feature>
<keyword evidence="4 6" id="KW-0067">ATP-binding</keyword>
<evidence type="ECO:0000256" key="2">
    <source>
        <dbReference type="ARBA" id="ARBA00022598"/>
    </source>
</evidence>
<keyword evidence="5 6" id="KW-0007">Acetylation</keyword>
<feature type="binding site" evidence="6">
    <location>
        <begin position="189"/>
        <end position="192"/>
    </location>
    <ligand>
        <name>CoA</name>
        <dbReference type="ChEBI" id="CHEBI:57287"/>
    </ligand>
</feature>
<name>A0A443ZV56_9PSED</name>
<dbReference type="InterPro" id="IPR011904">
    <property type="entry name" value="Ac_CoA_lig"/>
</dbReference>
<reference evidence="10 11" key="1">
    <citation type="submission" date="2018-06" db="EMBL/GenBank/DDBJ databases">
        <title>Bacteria isolated from soil of Wuhan.</title>
        <authorList>
            <person name="Wei X."/>
            <person name="Chunhua H."/>
        </authorList>
    </citation>
    <scope>NUCLEOTIDE SEQUENCE [LARGE SCALE GENOMIC DNA]</scope>
    <source>
        <strain evidence="11">xwS2</strain>
    </source>
</reference>
<comment type="function">
    <text evidence="6">Catalyzes the conversion of acetate into acetyl-CoA (AcCoA), an essential intermediate at the junction of anabolic and catabolic pathways. AcsA undergoes a two-step reaction. In the first half reaction, AcsA combines acetate with ATP to form acetyl-adenylate (AcAMP) intermediate. In the second half reaction, it can then transfer the acetyl group from AcAMP to the sulfhydryl group of CoA, forming the product AcCoA.</text>
</comment>
<keyword evidence="2 6" id="KW-0436">Ligase</keyword>
<dbReference type="Gene3D" id="3.30.300.30">
    <property type="match status" value="1"/>
</dbReference>
<dbReference type="PANTHER" id="PTHR24095">
    <property type="entry name" value="ACETYL-COENZYME A SYNTHETASE"/>
    <property type="match status" value="1"/>
</dbReference>
<sequence length="644" mass="70866">MFDISAFPHADAVSKAAQLSQADYQRLYRQSIEDPDAFWAEQAKALDWIKPWTSIQQSDMKTGQASWFKGAQLNVSYNCIDRHLATRGNQPAIISEGDNPADSSVITYRELYGHVCRLANVLKQRGVKKGDRVCIYMPMVPEAAYAMLACSRIGAIHSVVFGGFSPDALRDRILDADCRTVITADEGVRGGKTVALKNNVDKALLSCPNVGTVVVIKRTDGTIDWNEGRDLWYHEAVKQVGDDCPPEPMDAEDPLFILYTSGSTGKPKGVLHTTAGYLLQAALTFKTVFDYREGEVFWCTADVGWVTGHSYIVYGPLANGAITVMFEGVPNYPDTSRFWQVVDKHQVNIFYTAPTALRALMREGEGPLQSTSRKSLRLLGSVGEPINPEAWEWYFNAVGEQRCPIVDTWWQTETGGIMISPLVSTRRIKPGCATQPLFGVQPVLLDDKGKLIEGPGSGMLAIKASWPGQIRSVYGDPQRMIDTYFKPLPGYYFTGDGARRDADGDLWITGRIDDVINVSGHRIGTAEVESALVLHDSIAEAAVVGYPHDLKGQGIYAFVTPMNGVNPDDTLRQELLALVSKEIGSFAKPELIQWAPALPKTRSGKIMRRILRKIACNELDSLGDTSTLADPSVVQGLIDKRLNT</sequence>
<dbReference type="InterPro" id="IPR020845">
    <property type="entry name" value="AMP-binding_CS"/>
</dbReference>
<feature type="binding site" evidence="6">
    <location>
        <position position="519"/>
    </location>
    <ligand>
        <name>CoA</name>
        <dbReference type="ChEBI" id="CHEBI:57287"/>
    </ligand>
</feature>
<dbReference type="AlphaFoldDB" id="A0A443ZV56"/>
<dbReference type="FunFam" id="3.40.50.12780:FF:000001">
    <property type="entry name" value="Acetyl-coenzyme A synthetase"/>
    <property type="match status" value="1"/>
</dbReference>
<dbReference type="NCBIfam" id="TIGR02188">
    <property type="entry name" value="Ac_CoA_lig_AcsA"/>
    <property type="match status" value="1"/>
</dbReference>
<dbReference type="InterPro" id="IPR025110">
    <property type="entry name" value="AMP-bd_C"/>
</dbReference>
<feature type="binding site" evidence="6">
    <location>
        <begin position="407"/>
        <end position="412"/>
    </location>
    <ligand>
        <name>ATP</name>
        <dbReference type="ChEBI" id="CHEBI:30616"/>
    </ligand>
</feature>
<keyword evidence="6" id="KW-0479">Metal-binding</keyword>
<feature type="binding site" evidence="6">
    <location>
        <position position="331"/>
    </location>
    <ligand>
        <name>CoA</name>
        <dbReference type="ChEBI" id="CHEBI:57287"/>
    </ligand>
</feature>
<feature type="binding site" evidence="6">
    <location>
        <begin position="383"/>
        <end position="385"/>
    </location>
    <ligand>
        <name>ATP</name>
        <dbReference type="ChEBI" id="CHEBI:30616"/>
    </ligand>
</feature>
<accession>A0A443ZV56</accession>
<evidence type="ECO:0000259" key="7">
    <source>
        <dbReference type="Pfam" id="PF00501"/>
    </source>
</evidence>
<dbReference type="SUPFAM" id="SSF56801">
    <property type="entry name" value="Acetyl-CoA synthetase-like"/>
    <property type="match status" value="1"/>
</dbReference>